<sequence length="114" mass="11666">MGAPANPLPSSLWPGRPVFLRTGIWATAAILAVAATGVATGSKSSGAAPSDPRRVGMCVQRVGSQFAPVDCSGPHFGKVVLITFGGGSMCPYSADYYARGGANDLRTYCVDSDV</sequence>
<dbReference type="AlphaFoldDB" id="A0A6J7G4K5"/>
<evidence type="ECO:0000313" key="2">
    <source>
        <dbReference type="EMBL" id="CAB4901308.1"/>
    </source>
</evidence>
<accession>A0A6J7G4K5</accession>
<reference evidence="2" key="1">
    <citation type="submission" date="2020-05" db="EMBL/GenBank/DDBJ databases">
        <authorList>
            <person name="Chiriac C."/>
            <person name="Salcher M."/>
            <person name="Ghai R."/>
            <person name="Kavagutti S V."/>
        </authorList>
    </citation>
    <scope>NUCLEOTIDE SEQUENCE</scope>
</reference>
<gene>
    <name evidence="1" type="ORF">UFOPK2754_00839</name>
    <name evidence="2" type="ORF">UFOPK3543_00878</name>
</gene>
<organism evidence="2">
    <name type="scientific">freshwater metagenome</name>
    <dbReference type="NCBI Taxonomy" id="449393"/>
    <lineage>
        <taxon>unclassified sequences</taxon>
        <taxon>metagenomes</taxon>
        <taxon>ecological metagenomes</taxon>
    </lineage>
</organism>
<dbReference type="EMBL" id="CAFBMH010000022">
    <property type="protein sequence ID" value="CAB4901308.1"/>
    <property type="molecule type" value="Genomic_DNA"/>
</dbReference>
<dbReference type="EMBL" id="CAEZYR010000022">
    <property type="protein sequence ID" value="CAB4736105.1"/>
    <property type="molecule type" value="Genomic_DNA"/>
</dbReference>
<proteinExistence type="predicted"/>
<name>A0A6J7G4K5_9ZZZZ</name>
<evidence type="ECO:0000313" key="1">
    <source>
        <dbReference type="EMBL" id="CAB4736105.1"/>
    </source>
</evidence>
<protein>
    <submittedName>
        <fullName evidence="2">Unannotated protein</fullName>
    </submittedName>
</protein>